<feature type="coiled-coil region" evidence="1">
    <location>
        <begin position="47"/>
        <end position="109"/>
    </location>
</feature>
<reference evidence="3 4" key="1">
    <citation type="submission" date="2020-03" db="EMBL/GenBank/DDBJ databases">
        <title>Spirochaetal bacteria isolated from arthropods constitute a novel genus Entomospira genus novum within the order Spirochaetales.</title>
        <authorList>
            <person name="Grana-Miraglia L."/>
            <person name="Sikutova S."/>
            <person name="Fingerle V."/>
            <person name="Sing A."/>
            <person name="Castillo-Ramirez S."/>
            <person name="Margos G."/>
            <person name="Rudolf I."/>
        </authorList>
    </citation>
    <scope>NUCLEOTIDE SEQUENCE [LARGE SCALE GENOMIC DNA]</scope>
    <source>
        <strain evidence="3 4">BR193</strain>
    </source>
</reference>
<keyword evidence="2" id="KW-1133">Transmembrane helix</keyword>
<protein>
    <submittedName>
        <fullName evidence="3">Uncharacterized protein</fullName>
    </submittedName>
</protein>
<sequence>MRAVERAKRTKKVAWSIAVLSVVLIILTWWIVNPRQERTADALRRSINVYNGKIEEVQKSLDEVNEDIKNELNKDDPSKGELDILYKYRDRYQQRIDALRQERAQPESELRHHEAMMSFYEWILIMIGVIYLSLCFYMMKLIIEHDRDRIKNKHLYGN</sequence>
<name>A0A968G9H7_9SPIO</name>
<comment type="caution">
    <text evidence="3">The sequence shown here is derived from an EMBL/GenBank/DDBJ whole genome shotgun (WGS) entry which is preliminary data.</text>
</comment>
<keyword evidence="4" id="KW-1185">Reference proteome</keyword>
<dbReference type="RefSeq" id="WP_167700638.1">
    <property type="nucleotide sequence ID" value="NZ_CP118174.1"/>
</dbReference>
<dbReference type="EMBL" id="JAATLJ010000001">
    <property type="protein sequence ID" value="NIZ41058.1"/>
    <property type="molecule type" value="Genomic_DNA"/>
</dbReference>
<gene>
    <name evidence="3" type="ORF">HCT14_06030</name>
</gene>
<evidence type="ECO:0000256" key="2">
    <source>
        <dbReference type="SAM" id="Phobius"/>
    </source>
</evidence>
<feature type="transmembrane region" description="Helical" evidence="2">
    <location>
        <begin position="12"/>
        <end position="32"/>
    </location>
</feature>
<accession>A0A968G9H7</accession>
<dbReference type="AlphaFoldDB" id="A0A968G9H7"/>
<evidence type="ECO:0000256" key="1">
    <source>
        <dbReference type="SAM" id="Coils"/>
    </source>
</evidence>
<evidence type="ECO:0000313" key="3">
    <source>
        <dbReference type="EMBL" id="NIZ41058.1"/>
    </source>
</evidence>
<organism evidence="3 4">
    <name type="scientific">Entomospira entomophila</name>
    <dbReference type="NCBI Taxonomy" id="2719988"/>
    <lineage>
        <taxon>Bacteria</taxon>
        <taxon>Pseudomonadati</taxon>
        <taxon>Spirochaetota</taxon>
        <taxon>Spirochaetia</taxon>
        <taxon>Spirochaetales</taxon>
        <taxon>Spirochaetaceae</taxon>
        <taxon>Entomospira</taxon>
    </lineage>
</organism>
<evidence type="ECO:0000313" key="4">
    <source>
        <dbReference type="Proteomes" id="UP000711995"/>
    </source>
</evidence>
<proteinExistence type="predicted"/>
<dbReference type="Proteomes" id="UP000711995">
    <property type="component" value="Unassembled WGS sequence"/>
</dbReference>
<keyword evidence="2" id="KW-0472">Membrane</keyword>
<feature type="transmembrane region" description="Helical" evidence="2">
    <location>
        <begin position="122"/>
        <end position="143"/>
    </location>
</feature>
<keyword evidence="2" id="KW-0812">Transmembrane</keyword>
<keyword evidence="1" id="KW-0175">Coiled coil</keyword>